<evidence type="ECO:0000256" key="1">
    <source>
        <dbReference type="SAM" id="MobiDB-lite"/>
    </source>
</evidence>
<sequence length="51" mass="5566">MTELHHAFGPRQVAQRMCSQVGQKGTLGQPVEDKIAGDTRQHRLPAVGQIS</sequence>
<dbReference type="Proteomes" id="UP000199251">
    <property type="component" value="Unassembled WGS sequence"/>
</dbReference>
<organism evidence="2 3">
    <name type="scientific">Mycobacterium lentiflavum</name>
    <dbReference type="NCBI Taxonomy" id="141349"/>
    <lineage>
        <taxon>Bacteria</taxon>
        <taxon>Bacillati</taxon>
        <taxon>Actinomycetota</taxon>
        <taxon>Actinomycetes</taxon>
        <taxon>Mycobacteriales</taxon>
        <taxon>Mycobacteriaceae</taxon>
        <taxon>Mycobacterium</taxon>
        <taxon>Mycobacterium simiae complex</taxon>
    </lineage>
</organism>
<protein>
    <submittedName>
        <fullName evidence="2">Uncharacterized protein</fullName>
    </submittedName>
</protein>
<evidence type="ECO:0000313" key="3">
    <source>
        <dbReference type="Proteomes" id="UP000199251"/>
    </source>
</evidence>
<name>A0A0E4H1J3_MYCLN</name>
<gene>
    <name evidence="2" type="ORF">BN1232_05775</name>
</gene>
<dbReference type="AlphaFoldDB" id="A0A0E4H1J3"/>
<dbReference type="EMBL" id="CTEE01000001">
    <property type="protein sequence ID" value="CQD22899.1"/>
    <property type="molecule type" value="Genomic_DNA"/>
</dbReference>
<accession>A0A0E4H1J3</accession>
<proteinExistence type="predicted"/>
<feature type="region of interest" description="Disordered" evidence="1">
    <location>
        <begin position="24"/>
        <end position="51"/>
    </location>
</feature>
<reference evidence="2 3" key="1">
    <citation type="submission" date="2015-03" db="EMBL/GenBank/DDBJ databases">
        <authorList>
            <person name="Urmite Genomes"/>
        </authorList>
    </citation>
    <scope>NUCLEOTIDE SEQUENCE [LARGE SCALE GENOMIC DNA]</scope>
    <source>
        <strain evidence="2 3">CSUR P1491</strain>
    </source>
</reference>
<evidence type="ECO:0000313" key="2">
    <source>
        <dbReference type="EMBL" id="CQD22899.1"/>
    </source>
</evidence>
<feature type="compositionally biased region" description="Basic and acidic residues" evidence="1">
    <location>
        <begin position="31"/>
        <end position="41"/>
    </location>
</feature>